<protein>
    <submittedName>
        <fullName evidence="2">Uncharacterized protein</fullName>
    </submittedName>
</protein>
<sequence>MLRTGILLATFIITVVSIGLIGRILSESNAKTGILTLSSVPEVAYRSKSRYSSRYPEQGAIATPIQDIQSKVNSVKDAIATGLPDAIAAPIQEIEKYIPKNCSLGIKEFCVGIRHNITCKNLPLSLSDLVPDIAQNLSDVVRILPDTLEKPLQDQLKKLLD</sequence>
<dbReference type="AlphaFoldDB" id="A0A6A5VBH7"/>
<dbReference type="Proteomes" id="UP000800036">
    <property type="component" value="Unassembled WGS sequence"/>
</dbReference>
<proteinExistence type="predicted"/>
<feature type="transmembrane region" description="Helical" evidence="1">
    <location>
        <begin position="6"/>
        <end position="25"/>
    </location>
</feature>
<dbReference type="OrthoDB" id="3695132at2759"/>
<reference evidence="2" key="1">
    <citation type="journal article" date="2020" name="Stud. Mycol.">
        <title>101 Dothideomycetes genomes: a test case for predicting lifestyles and emergence of pathogens.</title>
        <authorList>
            <person name="Haridas S."/>
            <person name="Albert R."/>
            <person name="Binder M."/>
            <person name="Bloem J."/>
            <person name="Labutti K."/>
            <person name="Salamov A."/>
            <person name="Andreopoulos B."/>
            <person name="Baker S."/>
            <person name="Barry K."/>
            <person name="Bills G."/>
            <person name="Bluhm B."/>
            <person name="Cannon C."/>
            <person name="Castanera R."/>
            <person name="Culley D."/>
            <person name="Daum C."/>
            <person name="Ezra D."/>
            <person name="Gonzalez J."/>
            <person name="Henrissat B."/>
            <person name="Kuo A."/>
            <person name="Liang C."/>
            <person name="Lipzen A."/>
            <person name="Lutzoni F."/>
            <person name="Magnuson J."/>
            <person name="Mondo S."/>
            <person name="Nolan M."/>
            <person name="Ohm R."/>
            <person name="Pangilinan J."/>
            <person name="Park H.-J."/>
            <person name="Ramirez L."/>
            <person name="Alfaro M."/>
            <person name="Sun H."/>
            <person name="Tritt A."/>
            <person name="Yoshinaga Y."/>
            <person name="Zwiers L.-H."/>
            <person name="Turgeon B."/>
            <person name="Goodwin S."/>
            <person name="Spatafora J."/>
            <person name="Crous P."/>
            <person name="Grigoriev I."/>
        </authorList>
    </citation>
    <scope>NUCLEOTIDE SEQUENCE</scope>
    <source>
        <strain evidence="2">CBS 107.79</strain>
    </source>
</reference>
<keyword evidence="1" id="KW-1133">Transmembrane helix</keyword>
<accession>A0A6A5VBH7</accession>
<keyword evidence="1" id="KW-0812">Transmembrane</keyword>
<evidence type="ECO:0000313" key="2">
    <source>
        <dbReference type="EMBL" id="KAF1974495.1"/>
    </source>
</evidence>
<organism evidence="2 3">
    <name type="scientific">Bimuria novae-zelandiae CBS 107.79</name>
    <dbReference type="NCBI Taxonomy" id="1447943"/>
    <lineage>
        <taxon>Eukaryota</taxon>
        <taxon>Fungi</taxon>
        <taxon>Dikarya</taxon>
        <taxon>Ascomycota</taxon>
        <taxon>Pezizomycotina</taxon>
        <taxon>Dothideomycetes</taxon>
        <taxon>Pleosporomycetidae</taxon>
        <taxon>Pleosporales</taxon>
        <taxon>Massarineae</taxon>
        <taxon>Didymosphaeriaceae</taxon>
        <taxon>Bimuria</taxon>
    </lineage>
</organism>
<evidence type="ECO:0000313" key="3">
    <source>
        <dbReference type="Proteomes" id="UP000800036"/>
    </source>
</evidence>
<name>A0A6A5VBH7_9PLEO</name>
<gene>
    <name evidence="2" type="ORF">BU23DRAFT_567322</name>
</gene>
<keyword evidence="3" id="KW-1185">Reference proteome</keyword>
<keyword evidence="1" id="KW-0472">Membrane</keyword>
<evidence type="ECO:0000256" key="1">
    <source>
        <dbReference type="SAM" id="Phobius"/>
    </source>
</evidence>
<dbReference type="EMBL" id="ML976674">
    <property type="protein sequence ID" value="KAF1974495.1"/>
    <property type="molecule type" value="Genomic_DNA"/>
</dbReference>